<evidence type="ECO:0000256" key="1">
    <source>
        <dbReference type="SAM" id="Phobius"/>
    </source>
</evidence>
<dbReference type="InterPro" id="IPR002656">
    <property type="entry name" value="Acyl_transf_3_dom"/>
</dbReference>
<proteinExistence type="predicted"/>
<feature type="domain" description="Acyltransferase 3" evidence="2">
    <location>
        <begin position="17"/>
        <end position="371"/>
    </location>
</feature>
<dbReference type="Pfam" id="PF01757">
    <property type="entry name" value="Acyl_transf_3"/>
    <property type="match status" value="1"/>
</dbReference>
<dbReference type="GO" id="GO:0000271">
    <property type="term" value="P:polysaccharide biosynthetic process"/>
    <property type="evidence" value="ECO:0007669"/>
    <property type="project" value="TreeGrafter"/>
</dbReference>
<evidence type="ECO:0000313" key="4">
    <source>
        <dbReference type="Proteomes" id="UP000185860"/>
    </source>
</evidence>
<evidence type="ECO:0000313" key="3">
    <source>
        <dbReference type="EMBL" id="OKH39052.1"/>
    </source>
</evidence>
<dbReference type="STRING" id="454136.NIES2119_07940"/>
<feature type="transmembrane region" description="Helical" evidence="1">
    <location>
        <begin position="255"/>
        <end position="272"/>
    </location>
</feature>
<dbReference type="GO" id="GO:0016747">
    <property type="term" value="F:acyltransferase activity, transferring groups other than amino-acyl groups"/>
    <property type="evidence" value="ECO:0007669"/>
    <property type="project" value="InterPro"/>
</dbReference>
<sequence>MVFFPLPKLQIDPLLSLRGFACLMVVMAHSLPPRSTIYYQNYDLTWLIFSPGGVAVRIFFCLSGYLIGKAFYNQRYTTQLSGIINFWRNRALRIFPAYYSFVIILGLLFYPQIWQPENRLHLLRILTFTYDYTLPVDFHGAFWYVSTEVQFYLIVPFIYIFLRDRLTKLKQIITTFIILILFSLCLRLIIWTLITTHTPLLDQQMNSFISYIYIPLITNLESFFCGFLVNALIINQKAKESINQTKKTFITQPKLALLLIMLLYILTAYCRYHHQFYLLFIAPSITAILTSAFLYLIESDPYPKSYHFPQTSFWELPLIIFGYLGHFSYGIYIWHYPIITKLTPILLISNNPLKAFFFRFIETITLSTLLAIATYYLIEQPAIKLKKTSIRRVR</sequence>
<feature type="transmembrane region" description="Helical" evidence="1">
    <location>
        <begin position="356"/>
        <end position="378"/>
    </location>
</feature>
<protein>
    <recommendedName>
        <fullName evidence="2">Acyltransferase 3 domain-containing protein</fullName>
    </recommendedName>
</protein>
<dbReference type="EMBL" id="MRCE01000006">
    <property type="protein sequence ID" value="OKH39052.1"/>
    <property type="molecule type" value="Genomic_DNA"/>
</dbReference>
<keyword evidence="1" id="KW-0812">Transmembrane</keyword>
<feature type="transmembrane region" description="Helical" evidence="1">
    <location>
        <begin position="44"/>
        <end position="67"/>
    </location>
</feature>
<gene>
    <name evidence="3" type="ORF">NIES2119_07940</name>
</gene>
<reference evidence="3 4" key="1">
    <citation type="submission" date="2016-11" db="EMBL/GenBank/DDBJ databases">
        <title>Draft Genome Sequences of Nine Cyanobacterial Strains from Diverse Habitats.</title>
        <authorList>
            <person name="Zhu T."/>
            <person name="Hou S."/>
            <person name="Lu X."/>
            <person name="Hess W.R."/>
        </authorList>
    </citation>
    <scope>NUCLEOTIDE SEQUENCE [LARGE SCALE GENOMIC DNA]</scope>
    <source>
        <strain evidence="3 4">IAM M-71</strain>
    </source>
</reference>
<dbReference type="RefSeq" id="WP_073592914.1">
    <property type="nucleotide sequence ID" value="NZ_MRCE01000006.1"/>
</dbReference>
<dbReference type="PANTHER" id="PTHR23028:SF53">
    <property type="entry name" value="ACYL_TRANSF_3 DOMAIN-CONTAINING PROTEIN"/>
    <property type="match status" value="1"/>
</dbReference>
<organism evidence="3 4">
    <name type="scientific">[Phormidium ambiguum] IAM M-71</name>
    <dbReference type="NCBI Taxonomy" id="454136"/>
    <lineage>
        <taxon>Bacteria</taxon>
        <taxon>Bacillati</taxon>
        <taxon>Cyanobacteriota</taxon>
        <taxon>Cyanophyceae</taxon>
        <taxon>Oscillatoriophycideae</taxon>
        <taxon>Aerosakkonematales</taxon>
        <taxon>Aerosakkonemataceae</taxon>
        <taxon>Floridanema</taxon>
    </lineage>
</organism>
<dbReference type="GO" id="GO:0016020">
    <property type="term" value="C:membrane"/>
    <property type="evidence" value="ECO:0007669"/>
    <property type="project" value="TreeGrafter"/>
</dbReference>
<keyword evidence="1" id="KW-0472">Membrane</keyword>
<feature type="transmembrane region" description="Helical" evidence="1">
    <location>
        <begin position="208"/>
        <end position="234"/>
    </location>
</feature>
<dbReference type="Proteomes" id="UP000185860">
    <property type="component" value="Unassembled WGS sequence"/>
</dbReference>
<name>A0A1U7IP53_9CYAN</name>
<dbReference type="PANTHER" id="PTHR23028">
    <property type="entry name" value="ACETYLTRANSFERASE"/>
    <property type="match status" value="1"/>
</dbReference>
<keyword evidence="1" id="KW-1133">Transmembrane helix</keyword>
<feature type="transmembrane region" description="Helical" evidence="1">
    <location>
        <begin position="318"/>
        <end position="336"/>
    </location>
</feature>
<feature type="transmembrane region" description="Helical" evidence="1">
    <location>
        <begin position="174"/>
        <end position="196"/>
    </location>
</feature>
<comment type="caution">
    <text evidence="3">The sequence shown here is derived from an EMBL/GenBank/DDBJ whole genome shotgun (WGS) entry which is preliminary data.</text>
</comment>
<feature type="transmembrane region" description="Helical" evidence="1">
    <location>
        <begin position="278"/>
        <end position="297"/>
    </location>
</feature>
<dbReference type="AlphaFoldDB" id="A0A1U7IP53"/>
<feature type="transmembrane region" description="Helical" evidence="1">
    <location>
        <begin position="141"/>
        <end position="162"/>
    </location>
</feature>
<evidence type="ECO:0000259" key="2">
    <source>
        <dbReference type="Pfam" id="PF01757"/>
    </source>
</evidence>
<dbReference type="OrthoDB" id="494708at2"/>
<dbReference type="InterPro" id="IPR050879">
    <property type="entry name" value="Acyltransferase_3"/>
</dbReference>
<feature type="transmembrane region" description="Helical" evidence="1">
    <location>
        <begin position="97"/>
        <end position="114"/>
    </location>
</feature>
<accession>A0A1U7IP53</accession>